<dbReference type="PANTHER" id="PTHR31297:SF41">
    <property type="entry name" value="ENDOGLUCANASE, PUTATIVE (AFU_ORTHOLOGUE AFUA_5G01830)-RELATED"/>
    <property type="match status" value="1"/>
</dbReference>
<evidence type="ECO:0000256" key="1">
    <source>
        <dbReference type="ARBA" id="ARBA00005641"/>
    </source>
</evidence>
<evidence type="ECO:0000313" key="9">
    <source>
        <dbReference type="EMBL" id="MFD1191986.1"/>
    </source>
</evidence>
<evidence type="ECO:0000256" key="7">
    <source>
        <dbReference type="RuleBase" id="RU361153"/>
    </source>
</evidence>
<evidence type="ECO:0000256" key="4">
    <source>
        <dbReference type="ARBA" id="ARBA00023277"/>
    </source>
</evidence>
<keyword evidence="10" id="KW-1185">Reference proteome</keyword>
<keyword evidence="6" id="KW-0624">Polysaccharide degradation</keyword>
<evidence type="ECO:0000313" key="10">
    <source>
        <dbReference type="Proteomes" id="UP001597216"/>
    </source>
</evidence>
<dbReference type="SUPFAM" id="SSF51445">
    <property type="entry name" value="(Trans)glycosidases"/>
    <property type="match status" value="1"/>
</dbReference>
<keyword evidence="3" id="KW-0136">Cellulose degradation</keyword>
<dbReference type="GO" id="GO:0016798">
    <property type="term" value="F:hydrolase activity, acting on glycosyl bonds"/>
    <property type="evidence" value="ECO:0007669"/>
    <property type="project" value="UniProtKB-KW"/>
</dbReference>
<evidence type="ECO:0000256" key="6">
    <source>
        <dbReference type="ARBA" id="ARBA00023326"/>
    </source>
</evidence>
<name>A0ABW3T6K0_9CAUL</name>
<comment type="caution">
    <text evidence="9">The sequence shown here is derived from an EMBL/GenBank/DDBJ whole genome shotgun (WGS) entry which is preliminary data.</text>
</comment>
<dbReference type="InterPro" id="IPR001547">
    <property type="entry name" value="Glyco_hydro_5"/>
</dbReference>
<accession>A0ABW3T6K0</accession>
<dbReference type="Gene3D" id="3.20.20.80">
    <property type="entry name" value="Glycosidases"/>
    <property type="match status" value="1"/>
</dbReference>
<dbReference type="Proteomes" id="UP001597216">
    <property type="component" value="Unassembled WGS sequence"/>
</dbReference>
<dbReference type="Pfam" id="PF00150">
    <property type="entry name" value="Cellulase"/>
    <property type="match status" value="1"/>
</dbReference>
<gene>
    <name evidence="9" type="ORF">ACFQ27_15455</name>
</gene>
<dbReference type="EMBL" id="JBHTLQ010000040">
    <property type="protein sequence ID" value="MFD1191986.1"/>
    <property type="molecule type" value="Genomic_DNA"/>
</dbReference>
<feature type="domain" description="Glycoside hydrolase family 5" evidence="8">
    <location>
        <begin position="9"/>
        <end position="317"/>
    </location>
</feature>
<dbReference type="InterPro" id="IPR050386">
    <property type="entry name" value="Glycosyl_hydrolase_5"/>
</dbReference>
<sequence>MAPNEILRLRQVGFDFVRLAVAPDLFLRTVGSKRDDAIAELRKIIGRFVAADLKVVLDLHPNERIPGYRGKDYIGGVNQPVVMEYFQTVGDMARLLSSFPPGVVALELLNEPAAYPPRSGVWDAIQIQAHTEVRRVSSLIPIIVTGSMGGGVEGLLNLDPGPYRGSNALFSFHYYDPMIFTHQATSAGRRYFTNVTWPPRRNDFAKAVEGTTSAVLRDGNIGAVDARRAVVRTTSELRQYYFTQEGEETIRSDFGRVESWANKHGLALDRIFLGEFGVNRSVGAGAGAPAPDAERWLRSVRLAAEQRSFAWALWCYSGPVRMTLTNEWPAETMDPGVLRSLGMRVPSLNAKN</sequence>
<dbReference type="RefSeq" id="WP_377354214.1">
    <property type="nucleotide sequence ID" value="NZ_JBHTLQ010000040.1"/>
</dbReference>
<dbReference type="PANTHER" id="PTHR31297">
    <property type="entry name" value="GLUCAN ENDO-1,6-BETA-GLUCOSIDASE B"/>
    <property type="match status" value="1"/>
</dbReference>
<dbReference type="InterPro" id="IPR017853">
    <property type="entry name" value="GH"/>
</dbReference>
<evidence type="ECO:0000256" key="3">
    <source>
        <dbReference type="ARBA" id="ARBA00023001"/>
    </source>
</evidence>
<organism evidence="9 10">
    <name type="scientific">Phenylobacterium conjunctum</name>
    <dbReference type="NCBI Taxonomy" id="1298959"/>
    <lineage>
        <taxon>Bacteria</taxon>
        <taxon>Pseudomonadati</taxon>
        <taxon>Pseudomonadota</taxon>
        <taxon>Alphaproteobacteria</taxon>
        <taxon>Caulobacterales</taxon>
        <taxon>Caulobacteraceae</taxon>
        <taxon>Phenylobacterium</taxon>
    </lineage>
</organism>
<comment type="similarity">
    <text evidence="1 7">Belongs to the glycosyl hydrolase 5 (cellulase A) family.</text>
</comment>
<keyword evidence="5 7" id="KW-0326">Glycosidase</keyword>
<evidence type="ECO:0000256" key="5">
    <source>
        <dbReference type="ARBA" id="ARBA00023295"/>
    </source>
</evidence>
<protein>
    <submittedName>
        <fullName evidence="9">Glycoside hydrolase family 5 protein</fullName>
        <ecNumber evidence="9">3.2.1.-</ecNumber>
    </submittedName>
</protein>
<evidence type="ECO:0000259" key="8">
    <source>
        <dbReference type="Pfam" id="PF00150"/>
    </source>
</evidence>
<dbReference type="EC" id="3.2.1.-" evidence="9"/>
<reference evidence="10" key="1">
    <citation type="journal article" date="2019" name="Int. J. Syst. Evol. Microbiol.">
        <title>The Global Catalogue of Microorganisms (GCM) 10K type strain sequencing project: providing services to taxonomists for standard genome sequencing and annotation.</title>
        <authorList>
            <consortium name="The Broad Institute Genomics Platform"/>
            <consortium name="The Broad Institute Genome Sequencing Center for Infectious Disease"/>
            <person name="Wu L."/>
            <person name="Ma J."/>
        </authorList>
    </citation>
    <scope>NUCLEOTIDE SEQUENCE [LARGE SCALE GENOMIC DNA]</scope>
    <source>
        <strain evidence="10">CCUG 55074</strain>
    </source>
</reference>
<evidence type="ECO:0000256" key="2">
    <source>
        <dbReference type="ARBA" id="ARBA00022801"/>
    </source>
</evidence>
<proteinExistence type="inferred from homology"/>
<keyword evidence="4" id="KW-0119">Carbohydrate metabolism</keyword>
<keyword evidence="2 7" id="KW-0378">Hydrolase</keyword>